<name>A0A382L9N4_9ZZZZ</name>
<sequence>YMQLDGIADIKTNFSNGCASIKDIAKQSERLGIDAVIFGDYARNSIEFGIKPFERIFKNKTESPSVLGRGASGFISEINDNDRQIKETILIPGVETSPFYYWSGSNYDRNLTAHNWDKHLLIVGLSTTPEYEQLPLQNSNLSLNYTDPLLQKFIVMGFLFMVSVGAVYKGYVRTFTVPLMVLLLLLTFNNHPFQSSPFDAYHGDQGMKPYQNMIDYANSKGAMVFWNHMESNSGIRRHGTTKLKTLPYPEDLLKTKNYTGFQVIGDHQIQQIEAGQQWDQVLREYLRGQRQKPVWGYGGNNHLCENQNDNKLGSVRTVFLVREKKRGSLLDAMRKGRMYAVRQNAGNRLSLDEFFIEDQKTGRQATLGQELTLTDFPTLKIKLRSIKGENNTAQIQIIRNGILAKQ</sequence>
<reference evidence="1" key="1">
    <citation type="submission" date="2018-05" db="EMBL/GenBank/DDBJ databases">
        <authorList>
            <person name="Lanie J.A."/>
            <person name="Ng W.-L."/>
            <person name="Kazmierczak K.M."/>
            <person name="Andrzejewski T.M."/>
            <person name="Davidsen T.M."/>
            <person name="Wayne K.J."/>
            <person name="Tettelin H."/>
            <person name="Glass J.I."/>
            <person name="Rusch D."/>
            <person name="Podicherti R."/>
            <person name="Tsui H.-C.T."/>
            <person name="Winkler M.E."/>
        </authorList>
    </citation>
    <scope>NUCLEOTIDE SEQUENCE</scope>
</reference>
<dbReference type="AlphaFoldDB" id="A0A382L9N4"/>
<proteinExistence type="predicted"/>
<accession>A0A382L9N4</accession>
<protein>
    <submittedName>
        <fullName evidence="1">Uncharacterized protein</fullName>
    </submittedName>
</protein>
<feature type="non-terminal residue" evidence="1">
    <location>
        <position position="1"/>
    </location>
</feature>
<feature type="non-terminal residue" evidence="1">
    <location>
        <position position="406"/>
    </location>
</feature>
<dbReference type="Gene3D" id="3.20.20.140">
    <property type="entry name" value="Metal-dependent hydrolases"/>
    <property type="match status" value="1"/>
</dbReference>
<organism evidence="1">
    <name type="scientific">marine metagenome</name>
    <dbReference type="NCBI Taxonomy" id="408172"/>
    <lineage>
        <taxon>unclassified sequences</taxon>
        <taxon>metagenomes</taxon>
        <taxon>ecological metagenomes</taxon>
    </lineage>
</organism>
<dbReference type="SUPFAM" id="SSF89550">
    <property type="entry name" value="PHP domain-like"/>
    <property type="match status" value="1"/>
</dbReference>
<gene>
    <name evidence="1" type="ORF">METZ01_LOCUS284445</name>
</gene>
<evidence type="ECO:0000313" key="1">
    <source>
        <dbReference type="EMBL" id="SVC31591.1"/>
    </source>
</evidence>
<dbReference type="EMBL" id="UINC01084706">
    <property type="protein sequence ID" value="SVC31591.1"/>
    <property type="molecule type" value="Genomic_DNA"/>
</dbReference>
<dbReference type="InterPro" id="IPR016195">
    <property type="entry name" value="Pol/histidinol_Pase-like"/>
</dbReference>